<dbReference type="GO" id="GO:0043138">
    <property type="term" value="F:3'-5' DNA helicase activity"/>
    <property type="evidence" value="ECO:0007669"/>
    <property type="project" value="UniProtKB-EC"/>
</dbReference>
<feature type="region of interest" description="Disordered" evidence="6">
    <location>
        <begin position="608"/>
        <end position="627"/>
    </location>
</feature>
<keyword evidence="3" id="KW-0413">Isomerase</keyword>
<dbReference type="Proteomes" id="UP000325313">
    <property type="component" value="Unassembled WGS sequence"/>
</dbReference>
<dbReference type="GO" id="GO:0005694">
    <property type="term" value="C:chromosome"/>
    <property type="evidence" value="ECO:0007669"/>
    <property type="project" value="TreeGrafter"/>
</dbReference>
<name>A0A5B0N3S9_PUCGR</name>
<protein>
    <recommendedName>
        <fullName evidence="5">DNA 3'-5' helicase</fullName>
        <ecNumber evidence="5">5.6.2.4</ecNumber>
    </recommendedName>
</protein>
<gene>
    <name evidence="8" type="ORF">PGTUg99_004615</name>
</gene>
<evidence type="ECO:0000256" key="1">
    <source>
        <dbReference type="ARBA" id="ARBA00005446"/>
    </source>
</evidence>
<keyword evidence="2" id="KW-0238">DNA-binding</keyword>
<dbReference type="Pfam" id="PF00271">
    <property type="entry name" value="Helicase_C"/>
    <property type="match status" value="1"/>
</dbReference>
<dbReference type="GO" id="GO:0000724">
    <property type="term" value="P:double-strand break repair via homologous recombination"/>
    <property type="evidence" value="ECO:0007669"/>
    <property type="project" value="TreeGrafter"/>
</dbReference>
<dbReference type="PANTHER" id="PTHR13710:SF105">
    <property type="entry name" value="ATP-DEPENDENT DNA HELICASE Q1"/>
    <property type="match status" value="1"/>
</dbReference>
<evidence type="ECO:0000313" key="9">
    <source>
        <dbReference type="Proteomes" id="UP000325313"/>
    </source>
</evidence>
<dbReference type="InterPro" id="IPR001650">
    <property type="entry name" value="Helicase_C-like"/>
</dbReference>
<dbReference type="SUPFAM" id="SSF52540">
    <property type="entry name" value="P-loop containing nucleoside triphosphate hydrolases"/>
    <property type="match status" value="1"/>
</dbReference>
<sequence>MVWGGQSPEVFLNNSLFTEMFFSDEFQDMLALIVVDEAHMIYLWGLVASKQSKFLIIFDRHQDQAIFRPSYGLIGPRLMATNHVPVLLLSATCRPLAVSAITTSLMLQPTDIHMIEGELTRPEIRLIRVSMNFPLSSCDDLLRIFAPHTTTAAKDSVPMIIYSGSRNRTFQVMKVVNEARMTPKHEYDPNDGFIRRFHSVTGDDEKERTMDGFGKGQFPVISATMALGLGQNLKRIRSVVHMGRGDPAAIVQMVGRCGRDGKIGLGILFMEPTRKNGRNNIQDFEDGMVQNDDGRMDALAVTNCCLRIALTVDNKVGYVPLSDEDTYALAERKREEDLGFPKCKCSNCAPEEADALVNIIQQMNNENFDILLNNPCAIQKDPSIVIMTRKRKQKLARGTCRYPEYMAKDLQQHLIHRFEQFYHDFLGPRPEFPGSFFFGIVQAEAIVSSIDQIRHGDEHDVTLLERVIGGQCFDGQIDALDLAITDWMDGEYYQSYLLDSIRFDQFIEAEGQRVRTEMAAELAQLQEKVESRRLAEKKAKADARALEKALVAAARAEERLRVAEDRATERARIAEERAAEKAYIAEQKKATKACEAQEKAAQKALEKAQKAEEKAQKAEAKADKASG</sequence>
<dbReference type="GO" id="GO:0009378">
    <property type="term" value="F:four-way junction helicase activity"/>
    <property type="evidence" value="ECO:0007669"/>
    <property type="project" value="TreeGrafter"/>
</dbReference>
<dbReference type="InterPro" id="IPR027417">
    <property type="entry name" value="P-loop_NTPase"/>
</dbReference>
<dbReference type="EC" id="5.6.2.4" evidence="5"/>
<organism evidence="8 9">
    <name type="scientific">Puccinia graminis f. sp. tritici</name>
    <dbReference type="NCBI Taxonomy" id="56615"/>
    <lineage>
        <taxon>Eukaryota</taxon>
        <taxon>Fungi</taxon>
        <taxon>Dikarya</taxon>
        <taxon>Basidiomycota</taxon>
        <taxon>Pucciniomycotina</taxon>
        <taxon>Pucciniomycetes</taxon>
        <taxon>Pucciniales</taxon>
        <taxon>Pucciniaceae</taxon>
        <taxon>Puccinia</taxon>
    </lineage>
</organism>
<dbReference type="GO" id="GO:0005737">
    <property type="term" value="C:cytoplasm"/>
    <property type="evidence" value="ECO:0007669"/>
    <property type="project" value="TreeGrafter"/>
</dbReference>
<feature type="domain" description="Helicase C-terminal" evidence="7">
    <location>
        <begin position="149"/>
        <end position="300"/>
    </location>
</feature>
<dbReference type="PANTHER" id="PTHR13710">
    <property type="entry name" value="DNA HELICASE RECQ FAMILY MEMBER"/>
    <property type="match status" value="1"/>
</dbReference>
<comment type="caution">
    <text evidence="8">The sequence shown here is derived from an EMBL/GenBank/DDBJ whole genome shotgun (WGS) entry which is preliminary data.</text>
</comment>
<dbReference type="EMBL" id="VDEP01000438">
    <property type="protein sequence ID" value="KAA1083206.1"/>
    <property type="molecule type" value="Genomic_DNA"/>
</dbReference>
<evidence type="ECO:0000256" key="5">
    <source>
        <dbReference type="ARBA" id="ARBA00034808"/>
    </source>
</evidence>
<proteinExistence type="inferred from homology"/>
<dbReference type="PROSITE" id="PS51194">
    <property type="entry name" value="HELICASE_CTER"/>
    <property type="match status" value="1"/>
</dbReference>
<dbReference type="AlphaFoldDB" id="A0A5B0N3S9"/>
<accession>A0A5B0N3S9</accession>
<evidence type="ECO:0000256" key="4">
    <source>
        <dbReference type="ARBA" id="ARBA00034617"/>
    </source>
</evidence>
<evidence type="ECO:0000256" key="6">
    <source>
        <dbReference type="SAM" id="MobiDB-lite"/>
    </source>
</evidence>
<reference evidence="8 9" key="1">
    <citation type="submission" date="2019-05" db="EMBL/GenBank/DDBJ databases">
        <title>Emergence of the Ug99 lineage of the wheat stem rust pathogen through somatic hybridization.</title>
        <authorList>
            <person name="Li F."/>
            <person name="Upadhyaya N.M."/>
            <person name="Sperschneider J."/>
            <person name="Matny O."/>
            <person name="Nguyen-Phuc H."/>
            <person name="Mago R."/>
            <person name="Raley C."/>
            <person name="Miller M.E."/>
            <person name="Silverstein K.A.T."/>
            <person name="Henningsen E."/>
            <person name="Hirsch C.D."/>
            <person name="Visser B."/>
            <person name="Pretorius Z.A."/>
            <person name="Steffenson B.J."/>
            <person name="Schwessinger B."/>
            <person name="Dodds P.N."/>
            <person name="Figueroa M."/>
        </authorList>
    </citation>
    <scope>NUCLEOTIDE SEQUENCE [LARGE SCALE GENOMIC DNA]</scope>
    <source>
        <strain evidence="8 9">Ug99</strain>
    </source>
</reference>
<dbReference type="Gene3D" id="3.40.50.300">
    <property type="entry name" value="P-loop containing nucleotide triphosphate hydrolases"/>
    <property type="match status" value="2"/>
</dbReference>
<evidence type="ECO:0000256" key="2">
    <source>
        <dbReference type="ARBA" id="ARBA00023125"/>
    </source>
</evidence>
<evidence type="ECO:0000256" key="3">
    <source>
        <dbReference type="ARBA" id="ARBA00023235"/>
    </source>
</evidence>
<evidence type="ECO:0000313" key="8">
    <source>
        <dbReference type="EMBL" id="KAA1083206.1"/>
    </source>
</evidence>
<dbReference type="GO" id="GO:0003677">
    <property type="term" value="F:DNA binding"/>
    <property type="evidence" value="ECO:0007669"/>
    <property type="project" value="UniProtKB-KW"/>
</dbReference>
<comment type="catalytic activity">
    <reaction evidence="4">
        <text>Couples ATP hydrolysis with the unwinding of duplex DNA by translocating in the 3'-5' direction.</text>
        <dbReference type="EC" id="5.6.2.4"/>
    </reaction>
</comment>
<comment type="similarity">
    <text evidence="1">Belongs to the helicase family. RecQ subfamily.</text>
</comment>
<evidence type="ECO:0000259" key="7">
    <source>
        <dbReference type="PROSITE" id="PS51194"/>
    </source>
</evidence>
<dbReference type="SMART" id="SM00490">
    <property type="entry name" value="HELICc"/>
    <property type="match status" value="1"/>
</dbReference>